<evidence type="ECO:0000313" key="2">
    <source>
        <dbReference type="EMBL" id="MFD1528423.1"/>
    </source>
</evidence>
<protein>
    <submittedName>
        <fullName evidence="2">YybH family protein</fullName>
    </submittedName>
</protein>
<comment type="caution">
    <text evidence="2">The sequence shown here is derived from an EMBL/GenBank/DDBJ whole genome shotgun (WGS) entry which is preliminary data.</text>
</comment>
<dbReference type="Proteomes" id="UP001597145">
    <property type="component" value="Unassembled WGS sequence"/>
</dbReference>
<evidence type="ECO:0000256" key="1">
    <source>
        <dbReference type="SAM" id="MobiDB-lite"/>
    </source>
</evidence>
<sequence>MSPEELETALEDALVLRDVDGVAGLFEPAGVLDAGPGLRARGRPEIRRVVGALSTEHGFLAGSGVVVQHGNLALVIGDRATSVARLTRAGTWRYAMVVLTSANGGAAGTAASSPHPPNDAGRPPGRQGSPFPEPGA</sequence>
<dbReference type="SUPFAM" id="SSF54427">
    <property type="entry name" value="NTF2-like"/>
    <property type="match status" value="1"/>
</dbReference>
<evidence type="ECO:0000313" key="3">
    <source>
        <dbReference type="Proteomes" id="UP001597145"/>
    </source>
</evidence>
<dbReference type="InterPro" id="IPR032710">
    <property type="entry name" value="NTF2-like_dom_sf"/>
</dbReference>
<gene>
    <name evidence="2" type="ORF">ACFSCY_03115</name>
</gene>
<name>A0ABW4FCI8_9PSEU</name>
<dbReference type="EMBL" id="JBHUCP010000002">
    <property type="protein sequence ID" value="MFD1528423.1"/>
    <property type="molecule type" value="Genomic_DNA"/>
</dbReference>
<dbReference type="Gene3D" id="3.10.450.50">
    <property type="match status" value="1"/>
</dbReference>
<accession>A0ABW4FCI8</accession>
<keyword evidence="3" id="KW-1185">Reference proteome</keyword>
<dbReference type="RefSeq" id="WP_343988266.1">
    <property type="nucleotide sequence ID" value="NZ_BAAAJG010000029.1"/>
</dbReference>
<proteinExistence type="predicted"/>
<reference evidence="3" key="1">
    <citation type="journal article" date="2019" name="Int. J. Syst. Evol. Microbiol.">
        <title>The Global Catalogue of Microorganisms (GCM) 10K type strain sequencing project: providing services to taxonomists for standard genome sequencing and annotation.</title>
        <authorList>
            <consortium name="The Broad Institute Genomics Platform"/>
            <consortium name="The Broad Institute Genome Sequencing Center for Infectious Disease"/>
            <person name="Wu L."/>
            <person name="Ma J."/>
        </authorList>
    </citation>
    <scope>NUCLEOTIDE SEQUENCE [LARGE SCALE GENOMIC DNA]</scope>
    <source>
        <strain evidence="3">JCM 12165</strain>
    </source>
</reference>
<feature type="region of interest" description="Disordered" evidence="1">
    <location>
        <begin position="105"/>
        <end position="136"/>
    </location>
</feature>
<organism evidence="2 3">
    <name type="scientific">Pseudonocardia aurantiaca</name>
    <dbReference type="NCBI Taxonomy" id="75290"/>
    <lineage>
        <taxon>Bacteria</taxon>
        <taxon>Bacillati</taxon>
        <taxon>Actinomycetota</taxon>
        <taxon>Actinomycetes</taxon>
        <taxon>Pseudonocardiales</taxon>
        <taxon>Pseudonocardiaceae</taxon>
        <taxon>Pseudonocardia</taxon>
    </lineage>
</organism>